<feature type="region of interest" description="Disordered" evidence="1">
    <location>
        <begin position="83"/>
        <end position="106"/>
    </location>
</feature>
<reference evidence="3 4" key="1">
    <citation type="submission" date="2017-06" db="EMBL/GenBank/DDBJ databases">
        <title>Updating the genomic taxonomy and epidemiology of Campylobacter hyointestinalis; discovery in New Zealand farmed ruminants.</title>
        <authorList>
            <person name="Wilkinson D.A."/>
            <person name="Fayaz A."/>
            <person name="Biggs P.J."/>
            <person name="Midwinter A.C."/>
        </authorList>
    </citation>
    <scope>NUCLEOTIDE SEQUENCE [LARGE SCALE GENOMIC DNA]</scope>
    <source>
        <strain evidence="3 4">S1614a</strain>
    </source>
</reference>
<evidence type="ECO:0000313" key="4">
    <source>
        <dbReference type="Proteomes" id="UP000239685"/>
    </source>
</evidence>
<dbReference type="EMBL" id="NIQP01000007">
    <property type="protein sequence ID" value="PPB71245.1"/>
    <property type="molecule type" value="Genomic_DNA"/>
</dbReference>
<sequence>MIKGIKSAIFWTFIYKFRKRLTLILTLIFLVLISQFIYADVIEYLKLTKQEDIIGYALFAKWILSISCIFFAIYILFGLSKQRPQKSKPLKEDEDSKDKLSDREKRFINKKLRTKTEIIMGSKKDDR</sequence>
<dbReference type="AlphaFoldDB" id="A0A855N4H8"/>
<comment type="caution">
    <text evidence="3">The sequence shown here is derived from an EMBL/GenBank/DDBJ whole genome shotgun (WGS) entry which is preliminary data.</text>
</comment>
<feature type="transmembrane region" description="Helical" evidence="2">
    <location>
        <begin position="21"/>
        <end position="39"/>
    </location>
</feature>
<keyword evidence="2" id="KW-0812">Transmembrane</keyword>
<keyword evidence="2" id="KW-1133">Transmembrane helix</keyword>
<name>A0A855N4H8_CAMHY</name>
<evidence type="ECO:0000256" key="2">
    <source>
        <dbReference type="SAM" id="Phobius"/>
    </source>
</evidence>
<accession>A0A855N4H8</accession>
<evidence type="ECO:0000256" key="1">
    <source>
        <dbReference type="SAM" id="MobiDB-lite"/>
    </source>
</evidence>
<feature type="transmembrane region" description="Helical" evidence="2">
    <location>
        <begin position="59"/>
        <end position="79"/>
    </location>
</feature>
<dbReference type="Proteomes" id="UP000239685">
    <property type="component" value="Unassembled WGS sequence"/>
</dbReference>
<gene>
    <name evidence="3" type="ORF">CDQ78_07415</name>
</gene>
<dbReference type="RefSeq" id="WP_104064497.1">
    <property type="nucleotide sequence ID" value="NZ_NIQH01000007.1"/>
</dbReference>
<proteinExistence type="predicted"/>
<protein>
    <submittedName>
        <fullName evidence="3">Uncharacterized protein</fullName>
    </submittedName>
</protein>
<evidence type="ECO:0000313" key="3">
    <source>
        <dbReference type="EMBL" id="PPB71245.1"/>
    </source>
</evidence>
<organism evidence="3 4">
    <name type="scientific">Campylobacter hyointestinalis subsp. hyointestinalis</name>
    <dbReference type="NCBI Taxonomy" id="91352"/>
    <lineage>
        <taxon>Bacteria</taxon>
        <taxon>Pseudomonadati</taxon>
        <taxon>Campylobacterota</taxon>
        <taxon>Epsilonproteobacteria</taxon>
        <taxon>Campylobacterales</taxon>
        <taxon>Campylobacteraceae</taxon>
        <taxon>Campylobacter</taxon>
    </lineage>
</organism>
<feature type="compositionally biased region" description="Basic and acidic residues" evidence="1">
    <location>
        <begin position="89"/>
        <end position="106"/>
    </location>
</feature>
<keyword evidence="2" id="KW-0472">Membrane</keyword>